<evidence type="ECO:0000313" key="14">
    <source>
        <dbReference type="EMBL" id="SDX41504.1"/>
    </source>
</evidence>
<dbReference type="InterPro" id="IPR006219">
    <property type="entry name" value="DAHP_synth_1"/>
</dbReference>
<accession>A0A1H3BJK1</accession>
<keyword evidence="5" id="KW-0028">Amino-acid biosynthesis</keyword>
<evidence type="ECO:0000313" key="15">
    <source>
        <dbReference type="Proteomes" id="UP000198921"/>
    </source>
</evidence>
<evidence type="ECO:0000259" key="13">
    <source>
        <dbReference type="Pfam" id="PF00793"/>
    </source>
</evidence>
<dbReference type="AlphaFoldDB" id="A0A1H3BJK1"/>
<evidence type="ECO:0000256" key="3">
    <source>
        <dbReference type="ARBA" id="ARBA00007985"/>
    </source>
</evidence>
<keyword evidence="7" id="KW-0057">Aromatic amino acid biosynthesis</keyword>
<dbReference type="InterPro" id="IPR006218">
    <property type="entry name" value="DAHP1/KDSA"/>
</dbReference>
<dbReference type="EMBL" id="FNOT01000001">
    <property type="protein sequence ID" value="SDX41504.1"/>
    <property type="molecule type" value="Genomic_DNA"/>
</dbReference>
<evidence type="ECO:0000256" key="10">
    <source>
        <dbReference type="ARBA" id="ARBA00032193"/>
    </source>
</evidence>
<dbReference type="NCBIfam" id="NF009395">
    <property type="entry name" value="PRK12755.1"/>
    <property type="match status" value="1"/>
</dbReference>
<dbReference type="InterPro" id="IPR013785">
    <property type="entry name" value="Aldolase_TIM"/>
</dbReference>
<feature type="region of interest" description="Disordered" evidence="12">
    <location>
        <begin position="1"/>
        <end position="21"/>
    </location>
</feature>
<reference evidence="15" key="1">
    <citation type="submission" date="2016-10" db="EMBL/GenBank/DDBJ databases">
        <authorList>
            <person name="Varghese N."/>
            <person name="Submissions S."/>
        </authorList>
    </citation>
    <scope>NUCLEOTIDE SEQUENCE [LARGE SCALE GENOMIC DNA]</scope>
    <source>
        <strain evidence="15">DSM 45422</strain>
    </source>
</reference>
<dbReference type="Proteomes" id="UP000198921">
    <property type="component" value="Unassembled WGS sequence"/>
</dbReference>
<evidence type="ECO:0000256" key="12">
    <source>
        <dbReference type="SAM" id="MobiDB-lite"/>
    </source>
</evidence>
<keyword evidence="15" id="KW-1185">Reference proteome</keyword>
<comment type="function">
    <text evidence="1">Stereospecific condensation of phosphoenolpyruvate (PEP) and D-erythrose-4-phosphate (E4P) giving rise to 3-deoxy-D-arabino-heptulosonate-7-phosphate (DAHP).</text>
</comment>
<feature type="domain" description="DAHP synthetase I/KDSA" evidence="13">
    <location>
        <begin position="153"/>
        <end position="451"/>
    </location>
</feature>
<dbReference type="GO" id="GO:0008652">
    <property type="term" value="P:amino acid biosynthetic process"/>
    <property type="evidence" value="ECO:0007669"/>
    <property type="project" value="UniProtKB-KW"/>
</dbReference>
<dbReference type="Gene3D" id="3.20.20.70">
    <property type="entry name" value="Aldolase class I"/>
    <property type="match status" value="1"/>
</dbReference>
<dbReference type="SUPFAM" id="SSF51569">
    <property type="entry name" value="Aldolase"/>
    <property type="match status" value="1"/>
</dbReference>
<evidence type="ECO:0000256" key="11">
    <source>
        <dbReference type="ARBA" id="ARBA00047508"/>
    </source>
</evidence>
<evidence type="ECO:0000256" key="6">
    <source>
        <dbReference type="ARBA" id="ARBA00022679"/>
    </source>
</evidence>
<dbReference type="GO" id="GO:0005737">
    <property type="term" value="C:cytoplasm"/>
    <property type="evidence" value="ECO:0007669"/>
    <property type="project" value="TreeGrafter"/>
</dbReference>
<dbReference type="EC" id="2.5.1.54" evidence="4"/>
<evidence type="ECO:0000256" key="7">
    <source>
        <dbReference type="ARBA" id="ARBA00023141"/>
    </source>
</evidence>
<comment type="pathway">
    <text evidence="2">Metabolic intermediate biosynthesis; chorismate biosynthesis; chorismate from D-erythrose 4-phosphate and phosphoenolpyruvate: step 1/7.</text>
</comment>
<gene>
    <name evidence="14" type="ORF">SAMN05660209_00444</name>
</gene>
<evidence type="ECO:0000256" key="1">
    <source>
        <dbReference type="ARBA" id="ARBA00003726"/>
    </source>
</evidence>
<dbReference type="PANTHER" id="PTHR21225">
    <property type="entry name" value="PHOSPHO-2-DEHYDRO-3-DEOXYHEPTONATE ALDOLASE DAHP SYNTHETASE"/>
    <property type="match status" value="1"/>
</dbReference>
<evidence type="ECO:0000256" key="4">
    <source>
        <dbReference type="ARBA" id="ARBA00012694"/>
    </source>
</evidence>
<proteinExistence type="inferred from homology"/>
<keyword evidence="6" id="KW-0808">Transferase</keyword>
<name>A0A1H3BJK1_9ACTN</name>
<dbReference type="GO" id="GO:0009073">
    <property type="term" value="P:aromatic amino acid family biosynthetic process"/>
    <property type="evidence" value="ECO:0007669"/>
    <property type="project" value="UniProtKB-KW"/>
</dbReference>
<dbReference type="NCBIfam" id="TIGR00034">
    <property type="entry name" value="aroFGH"/>
    <property type="match status" value="1"/>
</dbReference>
<comment type="similarity">
    <text evidence="3">Belongs to the class-I DAHP synthase family.</text>
</comment>
<evidence type="ECO:0000256" key="9">
    <source>
        <dbReference type="ARBA" id="ARBA00031349"/>
    </source>
</evidence>
<dbReference type="STRING" id="1137993.SAMN05660209_00444"/>
<sequence length="474" mass="49997">MGNAVEPAARATSAWRTGPVPLRGVPGFPGCGWLTDACRAARAAGVPVPSRRTGTTRRPPIPADQILDAATRVADLLLDVQTRVNGQIDAALTDLLPRVQQRLGVSSADAADPSGLVNTRITGLSVVVTPAAVATVVPLSAESAATTRAGRRAVTDIVTGADDRLAVIAGPCSIHDPEAALEYAAFLARMRERHGDDLEILMRTYTEKPRTEVDWKGFAYDPFLDGSSRISVGLVATRMLMCRITALGVPVAAEPLNALTPQYVNGLVTYNGVGARNVTDQTARERVSGFSSVVGFKNSPEGSIDAAVSAVLTARAPHEFLGVDHHGVSAQLSTTGNDTAHVILRGDKDGPNYSAAHVAETKRKLAQRGLPEVVVVDASHGNSQKDHRRQVVVVRDLAGQVATGERAIRGVMVESNLVAGRQDLDREHPERLAYGVSVTDACVDPDTTEVVLAELVEAVRSRRGAGSRTAPAAR</sequence>
<dbReference type="Pfam" id="PF00793">
    <property type="entry name" value="DAHP_synth_1"/>
    <property type="match status" value="1"/>
</dbReference>
<dbReference type="UniPathway" id="UPA00053">
    <property type="reaction ID" value="UER00084"/>
</dbReference>
<dbReference type="GO" id="GO:0003849">
    <property type="term" value="F:3-deoxy-7-phosphoheptulonate synthase activity"/>
    <property type="evidence" value="ECO:0007669"/>
    <property type="project" value="UniProtKB-EC"/>
</dbReference>
<protein>
    <recommendedName>
        <fullName evidence="4">3-deoxy-7-phosphoheptulonate synthase</fullName>
        <ecNumber evidence="4">2.5.1.54</ecNumber>
    </recommendedName>
    <alternativeName>
        <fullName evidence="10">3-deoxy-D-arabino-heptulosonate 7-phosphate synthase</fullName>
    </alternativeName>
    <alternativeName>
        <fullName evidence="9">DAHP synthase</fullName>
    </alternativeName>
    <alternativeName>
        <fullName evidence="8">Phospho-2-keto-3-deoxyheptonate aldolase</fullName>
    </alternativeName>
</protein>
<dbReference type="PANTHER" id="PTHR21225:SF12">
    <property type="entry name" value="PHOSPHO-2-DEHYDRO-3-DEOXYHEPTONATE ALDOLASE, TYROSINE-INHIBITED"/>
    <property type="match status" value="1"/>
</dbReference>
<comment type="catalytic activity">
    <reaction evidence="11">
        <text>D-erythrose 4-phosphate + phosphoenolpyruvate + H2O = 7-phospho-2-dehydro-3-deoxy-D-arabino-heptonate + phosphate</text>
        <dbReference type="Rhea" id="RHEA:14717"/>
        <dbReference type="ChEBI" id="CHEBI:15377"/>
        <dbReference type="ChEBI" id="CHEBI:16897"/>
        <dbReference type="ChEBI" id="CHEBI:43474"/>
        <dbReference type="ChEBI" id="CHEBI:58394"/>
        <dbReference type="ChEBI" id="CHEBI:58702"/>
        <dbReference type="EC" id="2.5.1.54"/>
    </reaction>
</comment>
<evidence type="ECO:0000256" key="5">
    <source>
        <dbReference type="ARBA" id="ARBA00022605"/>
    </source>
</evidence>
<evidence type="ECO:0000256" key="2">
    <source>
        <dbReference type="ARBA" id="ARBA00004688"/>
    </source>
</evidence>
<dbReference type="GO" id="GO:0009423">
    <property type="term" value="P:chorismate biosynthetic process"/>
    <property type="evidence" value="ECO:0007669"/>
    <property type="project" value="UniProtKB-UniPathway"/>
</dbReference>
<evidence type="ECO:0000256" key="8">
    <source>
        <dbReference type="ARBA" id="ARBA00031111"/>
    </source>
</evidence>
<organism evidence="14 15">
    <name type="scientific">Geodermatophilus africanus</name>
    <dbReference type="NCBI Taxonomy" id="1137993"/>
    <lineage>
        <taxon>Bacteria</taxon>
        <taxon>Bacillati</taxon>
        <taxon>Actinomycetota</taxon>
        <taxon>Actinomycetes</taxon>
        <taxon>Geodermatophilales</taxon>
        <taxon>Geodermatophilaceae</taxon>
        <taxon>Geodermatophilus</taxon>
    </lineage>
</organism>